<feature type="compositionally biased region" description="Polar residues" evidence="1">
    <location>
        <begin position="627"/>
        <end position="636"/>
    </location>
</feature>
<organism evidence="3 4">
    <name type="scientific">Trichobilharzia regenti</name>
    <name type="common">Nasal bird schistosome</name>
    <dbReference type="NCBI Taxonomy" id="157069"/>
    <lineage>
        <taxon>Eukaryota</taxon>
        <taxon>Metazoa</taxon>
        <taxon>Spiralia</taxon>
        <taxon>Lophotrochozoa</taxon>
        <taxon>Platyhelminthes</taxon>
        <taxon>Trematoda</taxon>
        <taxon>Digenea</taxon>
        <taxon>Strigeidida</taxon>
        <taxon>Schistosomatoidea</taxon>
        <taxon>Schistosomatidae</taxon>
        <taxon>Trichobilharzia</taxon>
    </lineage>
</organism>
<feature type="region of interest" description="Disordered" evidence="1">
    <location>
        <begin position="842"/>
        <end position="868"/>
    </location>
</feature>
<keyword evidence="3" id="KW-1185">Reference proteome</keyword>
<feature type="compositionally biased region" description="Acidic residues" evidence="1">
    <location>
        <begin position="640"/>
        <end position="653"/>
    </location>
</feature>
<reference evidence="4" key="2">
    <citation type="submission" date="2023-11" db="UniProtKB">
        <authorList>
            <consortium name="WormBaseParasite"/>
        </authorList>
    </citation>
    <scope>IDENTIFICATION</scope>
</reference>
<feature type="region of interest" description="Disordered" evidence="1">
    <location>
        <begin position="609"/>
        <end position="680"/>
    </location>
</feature>
<feature type="region of interest" description="Disordered" evidence="1">
    <location>
        <begin position="571"/>
        <end position="596"/>
    </location>
</feature>
<evidence type="ECO:0000256" key="1">
    <source>
        <dbReference type="SAM" id="MobiDB-lite"/>
    </source>
</evidence>
<accession>A0AA85KAV8</accession>
<name>A0AA85KAV8_TRIRE</name>
<feature type="compositionally biased region" description="Polar residues" evidence="1">
    <location>
        <begin position="580"/>
        <end position="593"/>
    </location>
</feature>
<evidence type="ECO:0000313" key="4">
    <source>
        <dbReference type="WBParaSite" id="TREG1_81870.1"/>
    </source>
</evidence>
<dbReference type="Proteomes" id="UP000050795">
    <property type="component" value="Unassembled WGS sequence"/>
</dbReference>
<reference evidence="3" key="1">
    <citation type="submission" date="2022-06" db="EMBL/GenBank/DDBJ databases">
        <authorList>
            <person name="Berger JAMES D."/>
            <person name="Berger JAMES D."/>
        </authorList>
    </citation>
    <scope>NUCLEOTIDE SEQUENCE [LARGE SCALE GENOMIC DNA]</scope>
</reference>
<feature type="compositionally biased region" description="Basic residues" evidence="1">
    <location>
        <begin position="609"/>
        <end position="626"/>
    </location>
</feature>
<proteinExistence type="predicted"/>
<dbReference type="AlphaFoldDB" id="A0AA85KAV8"/>
<evidence type="ECO:0000256" key="2">
    <source>
        <dbReference type="SAM" id="SignalP"/>
    </source>
</evidence>
<feature type="signal peptide" evidence="2">
    <location>
        <begin position="1"/>
        <end position="23"/>
    </location>
</feature>
<sequence>MVVMLSSCVKLLLAAICLQIILCECHTPINNAANITEQLNASSTVKQIVNPVKSLSLHFCPSARKRNGIDPNSTVPLDKRGVISHHIPIQHLIPLHHELKSISVNFDAKCLPKPIPDGKGINISKAPEQLNVSDVTSEIPDNISSISAIRHEEPELQQAGSMCNRPVILVPVKCCRMHARPIQRNKKIYIRRSGVVGKKIICLGGGRKVVKGGVRISGGKKVVRGVVVRRVGGKRVRLVRVSGGGKIVKRGVRTGGKKIVKRVVIRGAGGKRVRVVRVSGGGKIVKRGVRTGGKKIVKRVVIRGAGGKRVRVVRVGGGRKVVKGGVRISGGKKVVRGVVVRRVGGKRVRLVRVSGGEKVVKRGVRTGGKKIVKRVVIRGAGGKRVRVVKGEGRRRTVKRGKKIVRRVVIRGAGGKRVRVVRGEGRRKTVKRGKKIVRRVVIRGAGGKRVRYDKNGKRIVVRVKRVRKKVIDRPDGLRKMRRRLRRIRRRQIIRIKTIHVRDKDGRVVTKTVRRKKRTPSEDFIPLEKIKRYIHKNASDGIQHIRILIKRRKRIRKRTALQKIRRRLRRRRRRIILLPIQPKSTSDSGEPSTTTPEDDDLYIYYIDRFGKRRRRPRRHTKPSHKRTRSTPATVSPKHTLTDDADGDVEYYEDTDSSPKTNKPIEHRKRQKTTHAKPPVDPFKPVIKKTVIYNQKNPPMSNDDYYDDEISETTWIVKIGDKNVTDKDILNYINKQAKNILTTNNNNTNDSDKHEIETETSWFTAPKTVNRLNDKKVDKFLDKEANLNHILKMLLPIDEPNKQPRKMISRRIWYSDNLDKELNELDITGMLKNSTELNNLFEKHLKTSSSPKSGKESSESSTYYEDETEEP</sequence>
<dbReference type="WBParaSite" id="TREG1_81870.1">
    <property type="protein sequence ID" value="TREG1_81870.1"/>
    <property type="gene ID" value="TREG1_81870"/>
</dbReference>
<keyword evidence="2" id="KW-0732">Signal</keyword>
<feature type="compositionally biased region" description="Basic residues" evidence="1">
    <location>
        <begin position="663"/>
        <end position="672"/>
    </location>
</feature>
<feature type="chain" id="PRO_5041716804" evidence="2">
    <location>
        <begin position="24"/>
        <end position="868"/>
    </location>
</feature>
<evidence type="ECO:0000313" key="3">
    <source>
        <dbReference type="Proteomes" id="UP000050795"/>
    </source>
</evidence>
<protein>
    <submittedName>
        <fullName evidence="4">Uncharacterized protein</fullName>
    </submittedName>
</protein>